<evidence type="ECO:0000313" key="2">
    <source>
        <dbReference type="EMBL" id="PTB78483.1"/>
    </source>
</evidence>
<organism evidence="2 3">
    <name type="scientific">Trichoderma longibrachiatum ATCC 18648</name>
    <dbReference type="NCBI Taxonomy" id="983965"/>
    <lineage>
        <taxon>Eukaryota</taxon>
        <taxon>Fungi</taxon>
        <taxon>Dikarya</taxon>
        <taxon>Ascomycota</taxon>
        <taxon>Pezizomycotina</taxon>
        <taxon>Sordariomycetes</taxon>
        <taxon>Hypocreomycetidae</taxon>
        <taxon>Hypocreales</taxon>
        <taxon>Hypocreaceae</taxon>
        <taxon>Trichoderma</taxon>
    </lineage>
</organism>
<protein>
    <submittedName>
        <fullName evidence="2">Uncharacterized protein</fullName>
    </submittedName>
</protein>
<proteinExistence type="predicted"/>
<evidence type="ECO:0000256" key="1">
    <source>
        <dbReference type="SAM" id="MobiDB-lite"/>
    </source>
</evidence>
<accession>A0A2T4CAB0</accession>
<dbReference type="Proteomes" id="UP000240760">
    <property type="component" value="Unassembled WGS sequence"/>
</dbReference>
<reference evidence="2 3" key="1">
    <citation type="submission" date="2016-07" db="EMBL/GenBank/DDBJ databases">
        <title>Multiple horizontal gene transfer events from other fungi enriched the ability of initially mycotrophic Trichoderma (Ascomycota) to feed on dead plant biomass.</title>
        <authorList>
            <consortium name="DOE Joint Genome Institute"/>
            <person name="Aerts A."/>
            <person name="Atanasova L."/>
            <person name="Chenthamara K."/>
            <person name="Zhang J."/>
            <person name="Grujic M."/>
            <person name="Henrissat B."/>
            <person name="Kuo A."/>
            <person name="Salamov A."/>
            <person name="Lipzen A."/>
            <person name="Labutti K."/>
            <person name="Barry K."/>
            <person name="Miao Y."/>
            <person name="Rahimi M.J."/>
            <person name="Shen Q."/>
            <person name="Grigoriev I.V."/>
            <person name="Kubicek C.P."/>
            <person name="Druzhinina I.S."/>
        </authorList>
    </citation>
    <scope>NUCLEOTIDE SEQUENCE [LARGE SCALE GENOMIC DNA]</scope>
    <source>
        <strain evidence="2 3">ATCC 18648</strain>
    </source>
</reference>
<feature type="region of interest" description="Disordered" evidence="1">
    <location>
        <begin position="175"/>
        <end position="202"/>
    </location>
</feature>
<name>A0A2T4CAB0_TRILO</name>
<keyword evidence="3" id="KW-1185">Reference proteome</keyword>
<feature type="compositionally biased region" description="Basic and acidic residues" evidence="1">
    <location>
        <begin position="191"/>
        <end position="202"/>
    </location>
</feature>
<evidence type="ECO:0000313" key="3">
    <source>
        <dbReference type="Proteomes" id="UP000240760"/>
    </source>
</evidence>
<dbReference type="AlphaFoldDB" id="A0A2T4CAB0"/>
<feature type="compositionally biased region" description="Polar residues" evidence="1">
    <location>
        <begin position="175"/>
        <end position="187"/>
    </location>
</feature>
<sequence length="202" mass="22652">MYPGPWLLSSKNTPWGRYETIDRSNRQQELFICFSNQGSWCTFCLTCIRSLPSKKQCKQEHVLQPWNREDTIPVFLALDLSPAAVRSTIRLLPLVSSPPLESGPLHELRRRRRCAGGIHSRSSRSRLEGGGKKPMVLLQVHYSPGPVAVHLQFGNGKPFDLATGLVASLWRCSSTRPETQPASQPMARTTPDAHPELLTLKE</sequence>
<dbReference type="EMBL" id="KZ679129">
    <property type="protein sequence ID" value="PTB78483.1"/>
    <property type="molecule type" value="Genomic_DNA"/>
</dbReference>
<gene>
    <name evidence="2" type="ORF">M440DRAFT_262897</name>
</gene>